<dbReference type="Proteomes" id="UP000001951">
    <property type="component" value="Chromosome"/>
</dbReference>
<evidence type="ECO:0000313" key="2">
    <source>
        <dbReference type="Proteomes" id="UP000001951"/>
    </source>
</evidence>
<name>Q1RH82_RICBR</name>
<reference evidence="1 2" key="1">
    <citation type="journal article" date="2006" name="PLoS Genet.">
        <title>Genome sequence of Rickettsia bellii illuminates the role of amoebae in gene exchanges between intracellular pathogens.</title>
        <authorList>
            <person name="Ogata H."/>
            <person name="La Scola B."/>
            <person name="Audic S."/>
            <person name="Renesto P."/>
            <person name="Blanc G."/>
            <person name="Robert C."/>
            <person name="Fournier P.-E."/>
            <person name="Claverie J.-M."/>
            <person name="Raoult D."/>
        </authorList>
    </citation>
    <scope>NUCLEOTIDE SEQUENCE [LARGE SCALE GENOMIC DNA]</scope>
    <source>
        <strain evidence="1 2">RML369-C</strain>
    </source>
</reference>
<dbReference type="AlphaFoldDB" id="Q1RH82"/>
<protein>
    <submittedName>
        <fullName evidence="1">Uncharacterized protein</fullName>
    </submittedName>
</protein>
<dbReference type="EMBL" id="CP000087">
    <property type="protein sequence ID" value="ABE05282.1"/>
    <property type="molecule type" value="Genomic_DNA"/>
</dbReference>
<gene>
    <name evidence="1" type="ordered locus">RBE_1201</name>
</gene>
<dbReference type="InterPro" id="IPR024524">
    <property type="entry name" value="DUF3800"/>
</dbReference>
<dbReference type="KEGG" id="rbe:RBE_1201"/>
<dbReference type="Pfam" id="PF12686">
    <property type="entry name" value="DUF3800"/>
    <property type="match status" value="1"/>
</dbReference>
<dbReference type="HOGENOM" id="CLU_1676511_0_0_5"/>
<proteinExistence type="predicted"/>
<organism evidence="1 2">
    <name type="scientific">Rickettsia bellii (strain RML369-C)</name>
    <dbReference type="NCBI Taxonomy" id="336407"/>
    <lineage>
        <taxon>Bacteria</taxon>
        <taxon>Pseudomonadati</taxon>
        <taxon>Pseudomonadota</taxon>
        <taxon>Alphaproteobacteria</taxon>
        <taxon>Rickettsiales</taxon>
        <taxon>Rickettsiaceae</taxon>
        <taxon>Rickettsieae</taxon>
        <taxon>Rickettsia</taxon>
        <taxon>belli group</taxon>
    </lineage>
</organism>
<evidence type="ECO:0000313" key="1">
    <source>
        <dbReference type="EMBL" id="ABE05282.1"/>
    </source>
</evidence>
<sequence length="157" mass="18007">MNNLMNRLQYKVVACVIHKNKHLDSYGLAALDPYILSLNILLERFGYELSKGNQGVVVAESRNIVLDNQLKIAWENLKIQGTRHFKAKYLKKRICDFKLENKKNNIAGLQLADLVVSPVGRYIIGKKVQEDFQIIKQKFRKNDKGIHDGYGLVVLPK</sequence>
<accession>Q1RH82</accession>